<comment type="subcellular location">
    <subcellularLocation>
        <location evidence="1">Cell membrane</location>
        <topology evidence="1">Multi-pass membrane protein</topology>
    </subcellularLocation>
</comment>
<evidence type="ECO:0000256" key="7">
    <source>
        <dbReference type="ARBA" id="ARBA00022989"/>
    </source>
</evidence>
<evidence type="ECO:0000256" key="8">
    <source>
        <dbReference type="ARBA" id="ARBA00023136"/>
    </source>
</evidence>
<keyword evidence="4" id="KW-0813">Transport</keyword>
<dbReference type="SUPFAM" id="SSF82714">
    <property type="entry name" value="Multidrug efflux transporter AcrB TolC docking domain, DN and DC subdomains"/>
    <property type="match status" value="2"/>
</dbReference>
<proteinExistence type="inferred from homology"/>
<dbReference type="Gene3D" id="3.30.2090.10">
    <property type="entry name" value="Multidrug efflux transporter AcrB TolC docking domain, DN and DC subdomains"/>
    <property type="match status" value="2"/>
</dbReference>
<feature type="transmembrane region" description="Helical" evidence="10">
    <location>
        <begin position="977"/>
        <end position="996"/>
    </location>
</feature>
<evidence type="ECO:0000256" key="3">
    <source>
        <dbReference type="ARBA" id="ARBA00010942"/>
    </source>
</evidence>
<dbReference type="Pfam" id="PF02321">
    <property type="entry name" value="OEP"/>
    <property type="match status" value="1"/>
</dbReference>
<feature type="transmembrane region" description="Helical" evidence="10">
    <location>
        <begin position="904"/>
        <end position="923"/>
    </location>
</feature>
<dbReference type="GO" id="GO:0008324">
    <property type="term" value="F:monoatomic cation transmembrane transporter activity"/>
    <property type="evidence" value="ECO:0007669"/>
    <property type="project" value="InterPro"/>
</dbReference>
<evidence type="ECO:0000256" key="5">
    <source>
        <dbReference type="ARBA" id="ARBA00022475"/>
    </source>
</evidence>
<dbReference type="Gene3D" id="1.20.1600.10">
    <property type="entry name" value="Outer membrane efflux proteins (OEP)"/>
    <property type="match status" value="1"/>
</dbReference>
<dbReference type="SUPFAM" id="SSF82866">
    <property type="entry name" value="Multidrug efflux transporter AcrB transmembrane domain"/>
    <property type="match status" value="2"/>
</dbReference>
<dbReference type="GO" id="GO:0042910">
    <property type="term" value="F:xenobiotic transmembrane transporter activity"/>
    <property type="evidence" value="ECO:0007669"/>
    <property type="project" value="TreeGrafter"/>
</dbReference>
<dbReference type="InterPro" id="IPR027463">
    <property type="entry name" value="AcrB_DN_DC_subdom"/>
</dbReference>
<evidence type="ECO:0000256" key="6">
    <source>
        <dbReference type="ARBA" id="ARBA00022692"/>
    </source>
</evidence>
<sequence>MINRIIYYSIHHKFMVLLLLAAIIGGGLYSMRNINVDSTPDITDNQVQVITSSPNLSTLDIEQFVTYPVELAMANLPGVEDIRSVSRFGLSVVTVVFREDMGTYLPRQLVKEKLDEVEEQIPEGFGKPEMGPITTGLGEIFQYTLQPKDTTKYTPQELRTMQDWVVKRQLSMIPGVVEVNSFGGSIKQYEIALSSEQLNARHVTMQEVFDALSKNNVNTGGAYIEKEHMASFIRGEGLVKNIDDIKQIVVKHEGGVPVLINDVAEDVRFGHQVRYGAFTQDGHEAVGGMILMLKGANSDKVVTAVKARMQEVQKSLPADIEIKPFLDRSNLIERTTSTIARNLIEGALIVIFVLVLLMGSIRGGIITASVIPLALLFAFILMHLFGVSANLMSLGAIDFGIIVDGAVIIVEGIVHKIEKAKGQDMDCVSYESATTMMHSAFFGQLIILIVFTPILFLTGVSGKMFQPMAYTFAFAVLGALILCLTYVPVASALLLRPTRNEQSRLARLEYRLKLLSEHVMQHFQNAYTPLLRLSLVHKRLVLGAALGLFVLSAIVFGRMGGEFIPELDEGDIAMQTFLRPGSSLTETIQREEEVERLLLEHFPDEIKTVCARIGVADIPTDPMGFDYTDSFIILEKDKSKWTKASSKEELIERMLEVLNTLPGLNYSFSQPVALRFNELLTGVREDIAVKVYGEDLDTLNIIGEKMVNIISKIDGAEDVALERTAGLPQITIRYDRQRLARYGLDIDKLNNYVSAAFAGAKAGVIFEGEKRFDMVIRLDQRERQSIDNIQNLYVDLPGGSLIPLKEVADISYEPGPMQISRDRASRRIYVGVNVRGRDVQSLVDEIQQAFNHQLSLPTGYHITYGGEFQNLEDARQRLTIVMPVALLLIFVLLYFALRSVRQALMIYIAVPLATIGGILALALRGMPFSISAGVGFIVLFGVAVLNGLVLINRFNSLHQQGISNINERILKGTRERLRPILLTATAAMLGFLPMAVSSSAGAEVQRPLATVVIGGLFTATVLTLIVIPILYALEEKISNTKMNKHIVTAMAVVGMLCLPATAKAQQAISLEQAQQMAVQNYPSIRAAHLNAKSQQALTKSAFDLGETEVSTGGEEIGKGNEATYTLIAVRQNLDILSIDTKKRYLHQQAKVAEAETKVTERELMREVGIDYMNAIVAHQRTKVYQNLDSVYRDFERAAKLRYDTEAATKLEYINAQQQSRQAALLLNEARLDEQMALQNLNRWLGQDANYKPTYAALQSLSASEQVSPNLHPNIQLAQEKVKLAELQTKTDKADYLPKFYLQGGTQKIGDKTGYWTYEVGVSMPLFSTARSAKTQAGKLQQEAEKARQAHTQLQLSNELKRLSNNNEKWQQQLQYYREMELPLAEEQQRVAIESYRQGAIDYMAFINNMKEVAKVHLDYWNAYGEYLNNKMNLRYY</sequence>
<dbReference type="Gene3D" id="3.30.70.1430">
    <property type="entry name" value="Multidrug efflux transporter AcrB pore domain"/>
    <property type="match status" value="2"/>
</dbReference>
<feature type="transmembrane region" description="Helical" evidence="10">
    <location>
        <begin position="929"/>
        <end position="951"/>
    </location>
</feature>
<dbReference type="RefSeq" id="WP_074759776.1">
    <property type="nucleotide sequence ID" value="NZ_FNRF01000001.1"/>
</dbReference>
<comment type="similarity">
    <text evidence="3">Belongs to the resistance-nodulation-cell division (RND) (TC 2.A.6) family.</text>
</comment>
<evidence type="ECO:0000256" key="10">
    <source>
        <dbReference type="SAM" id="Phobius"/>
    </source>
</evidence>
<dbReference type="PRINTS" id="PR00702">
    <property type="entry name" value="ACRIFLAVINRP"/>
</dbReference>
<keyword evidence="5" id="KW-1003">Cell membrane</keyword>
<feature type="transmembrane region" description="Helical" evidence="10">
    <location>
        <begin position="365"/>
        <end position="385"/>
    </location>
</feature>
<keyword evidence="7 10" id="KW-1133">Transmembrane helix</keyword>
<accession>A0A1H3XA09</accession>
<feature type="transmembrane region" description="Helical" evidence="10">
    <location>
        <begin position="469"/>
        <end position="495"/>
    </location>
</feature>
<dbReference type="PANTHER" id="PTHR32063">
    <property type="match status" value="1"/>
</dbReference>
<feature type="transmembrane region" description="Helical" evidence="10">
    <location>
        <begin position="1045"/>
        <end position="1062"/>
    </location>
</feature>
<dbReference type="InterPro" id="IPR003423">
    <property type="entry name" value="OMP_efflux"/>
</dbReference>
<dbReference type="SUPFAM" id="SSF56954">
    <property type="entry name" value="Outer membrane efflux proteins (OEP)"/>
    <property type="match status" value="1"/>
</dbReference>
<name>A0A1H3XA09_XYLRU</name>
<dbReference type="Gene3D" id="3.30.70.1440">
    <property type="entry name" value="Multidrug efflux transporter AcrB pore domain"/>
    <property type="match status" value="1"/>
</dbReference>
<dbReference type="InterPro" id="IPR001036">
    <property type="entry name" value="Acrflvin-R"/>
</dbReference>
<gene>
    <name evidence="11" type="ORF">SAMN05216462_0103</name>
</gene>
<dbReference type="SUPFAM" id="SSF82693">
    <property type="entry name" value="Multidrug efflux transporter AcrB pore domain, PN1, PN2, PC1 and PC2 subdomains"/>
    <property type="match status" value="3"/>
</dbReference>
<dbReference type="GO" id="GO:0005886">
    <property type="term" value="C:plasma membrane"/>
    <property type="evidence" value="ECO:0007669"/>
    <property type="project" value="UniProtKB-SubCell"/>
</dbReference>
<dbReference type="EMBL" id="FNRF01000001">
    <property type="protein sequence ID" value="SDZ95398.1"/>
    <property type="molecule type" value="Genomic_DNA"/>
</dbReference>
<feature type="coiled-coil region" evidence="9">
    <location>
        <begin position="1329"/>
        <end position="1379"/>
    </location>
</feature>
<evidence type="ECO:0000256" key="1">
    <source>
        <dbReference type="ARBA" id="ARBA00004651"/>
    </source>
</evidence>
<keyword evidence="9" id="KW-0175">Coiled coil</keyword>
<evidence type="ECO:0000256" key="2">
    <source>
        <dbReference type="ARBA" id="ARBA00007613"/>
    </source>
</evidence>
<feature type="transmembrane region" description="Helical" evidence="10">
    <location>
        <begin position="435"/>
        <end position="457"/>
    </location>
</feature>
<keyword evidence="6 10" id="KW-0812">Transmembrane</keyword>
<keyword evidence="8 10" id="KW-0472">Membrane</keyword>
<feature type="transmembrane region" description="Helical" evidence="10">
    <location>
        <begin position="391"/>
        <end position="414"/>
    </location>
</feature>
<feature type="transmembrane region" description="Helical" evidence="10">
    <location>
        <begin position="339"/>
        <end position="358"/>
    </location>
</feature>
<feature type="transmembrane region" description="Helical" evidence="10">
    <location>
        <begin position="878"/>
        <end position="897"/>
    </location>
</feature>
<evidence type="ECO:0000256" key="9">
    <source>
        <dbReference type="SAM" id="Coils"/>
    </source>
</evidence>
<dbReference type="Gene3D" id="3.30.70.1320">
    <property type="entry name" value="Multidrug efflux transporter AcrB pore domain like"/>
    <property type="match status" value="1"/>
</dbReference>
<dbReference type="PANTHER" id="PTHR32063:SF24">
    <property type="entry name" value="CATION EFFLUX SYSTEM (ACRB_ACRD_ACRF FAMILY)"/>
    <property type="match status" value="1"/>
</dbReference>
<evidence type="ECO:0000313" key="12">
    <source>
        <dbReference type="Proteomes" id="UP000182257"/>
    </source>
</evidence>
<evidence type="ECO:0000313" key="11">
    <source>
        <dbReference type="EMBL" id="SDZ95398.1"/>
    </source>
</evidence>
<feature type="transmembrane region" description="Helical" evidence="10">
    <location>
        <begin position="540"/>
        <end position="559"/>
    </location>
</feature>
<comment type="similarity">
    <text evidence="2">Belongs to the outer membrane factor (OMF) (TC 1.B.17) family.</text>
</comment>
<feature type="transmembrane region" description="Helical" evidence="10">
    <location>
        <begin position="12"/>
        <end position="31"/>
    </location>
</feature>
<dbReference type="Gene3D" id="1.20.1640.10">
    <property type="entry name" value="Multidrug efflux transporter AcrB transmembrane domain"/>
    <property type="match status" value="2"/>
</dbReference>
<dbReference type="OrthoDB" id="9758757at2"/>
<reference evidence="11 12" key="1">
    <citation type="submission" date="2016-10" db="EMBL/GenBank/DDBJ databases">
        <authorList>
            <person name="de Groot N.N."/>
        </authorList>
    </citation>
    <scope>NUCLEOTIDE SEQUENCE [LARGE SCALE GENOMIC DNA]</scope>
    <source>
        <strain evidence="11 12">D31d</strain>
    </source>
</reference>
<dbReference type="NCBIfam" id="TIGR00914">
    <property type="entry name" value="2A0601"/>
    <property type="match status" value="1"/>
</dbReference>
<dbReference type="InterPro" id="IPR004763">
    <property type="entry name" value="CusA-like"/>
</dbReference>
<protein>
    <submittedName>
        <fullName evidence="11">Cobalt-zinc-cadmium resistance protein CzcA</fullName>
    </submittedName>
</protein>
<organism evidence="11 12">
    <name type="scientific">Xylanibacter ruminicola</name>
    <name type="common">Prevotella ruminicola</name>
    <dbReference type="NCBI Taxonomy" id="839"/>
    <lineage>
        <taxon>Bacteria</taxon>
        <taxon>Pseudomonadati</taxon>
        <taxon>Bacteroidota</taxon>
        <taxon>Bacteroidia</taxon>
        <taxon>Bacteroidales</taxon>
        <taxon>Prevotellaceae</taxon>
        <taxon>Xylanibacter</taxon>
    </lineage>
</organism>
<feature type="transmembrane region" description="Helical" evidence="10">
    <location>
        <begin position="1008"/>
        <end position="1033"/>
    </location>
</feature>
<dbReference type="Pfam" id="PF00873">
    <property type="entry name" value="ACR_tran"/>
    <property type="match status" value="1"/>
</dbReference>
<dbReference type="GO" id="GO:0015562">
    <property type="term" value="F:efflux transmembrane transporter activity"/>
    <property type="evidence" value="ECO:0007669"/>
    <property type="project" value="InterPro"/>
</dbReference>
<dbReference type="Proteomes" id="UP000182257">
    <property type="component" value="Unassembled WGS sequence"/>
</dbReference>
<evidence type="ECO:0000256" key="4">
    <source>
        <dbReference type="ARBA" id="ARBA00022448"/>
    </source>
</evidence>